<proteinExistence type="predicted"/>
<evidence type="ECO:0000256" key="1">
    <source>
        <dbReference type="SAM" id="Phobius"/>
    </source>
</evidence>
<gene>
    <name evidence="2" type="ORF">GCM10017620_25080</name>
</gene>
<comment type="caution">
    <text evidence="2">The sequence shown here is derived from an EMBL/GenBank/DDBJ whole genome shotgun (WGS) entry which is preliminary data.</text>
</comment>
<keyword evidence="1" id="KW-1133">Transmembrane helix</keyword>
<evidence type="ECO:0000313" key="3">
    <source>
        <dbReference type="Proteomes" id="UP001143509"/>
    </source>
</evidence>
<organism evidence="2 3">
    <name type="scientific">Brevundimonas intermedia</name>
    <dbReference type="NCBI Taxonomy" id="74315"/>
    <lineage>
        <taxon>Bacteria</taxon>
        <taxon>Pseudomonadati</taxon>
        <taxon>Pseudomonadota</taxon>
        <taxon>Alphaproteobacteria</taxon>
        <taxon>Caulobacterales</taxon>
        <taxon>Caulobacteraceae</taxon>
        <taxon>Brevundimonas</taxon>
    </lineage>
</organism>
<sequence>MIGALLYHLHRHVRLVLIAGGLGFVIGVAVVGYEVVRSLEAQSAHSAETERA</sequence>
<name>A0ABQ5TBY1_9CAUL</name>
<evidence type="ECO:0000313" key="2">
    <source>
        <dbReference type="EMBL" id="GLK49535.1"/>
    </source>
</evidence>
<reference evidence="2" key="2">
    <citation type="submission" date="2023-01" db="EMBL/GenBank/DDBJ databases">
        <authorList>
            <person name="Sun Q."/>
            <person name="Evtushenko L."/>
        </authorList>
    </citation>
    <scope>NUCLEOTIDE SEQUENCE</scope>
    <source>
        <strain evidence="2">VKM B-1499</strain>
    </source>
</reference>
<reference evidence="2" key="1">
    <citation type="journal article" date="2014" name="Int. J. Syst. Evol. Microbiol.">
        <title>Complete genome of a new Firmicutes species belonging to the dominant human colonic microbiota ('Ruminococcus bicirculans') reveals two chromosomes and a selective capacity to utilize plant glucans.</title>
        <authorList>
            <consortium name="NISC Comparative Sequencing Program"/>
            <person name="Wegmann U."/>
            <person name="Louis P."/>
            <person name="Goesmann A."/>
            <person name="Henrissat B."/>
            <person name="Duncan S.H."/>
            <person name="Flint H.J."/>
        </authorList>
    </citation>
    <scope>NUCLEOTIDE SEQUENCE</scope>
    <source>
        <strain evidence="2">VKM B-1499</strain>
    </source>
</reference>
<accession>A0ABQ5TBY1</accession>
<dbReference type="RefSeq" id="WP_271165732.1">
    <property type="nucleotide sequence ID" value="NZ_BSFD01000010.1"/>
</dbReference>
<dbReference type="EMBL" id="BSFD01000010">
    <property type="protein sequence ID" value="GLK49535.1"/>
    <property type="molecule type" value="Genomic_DNA"/>
</dbReference>
<protein>
    <submittedName>
        <fullName evidence="2">Uncharacterized protein</fullName>
    </submittedName>
</protein>
<keyword evidence="1" id="KW-0472">Membrane</keyword>
<keyword evidence="3" id="KW-1185">Reference proteome</keyword>
<keyword evidence="1" id="KW-0812">Transmembrane</keyword>
<dbReference type="Proteomes" id="UP001143509">
    <property type="component" value="Unassembled WGS sequence"/>
</dbReference>
<feature type="transmembrane region" description="Helical" evidence="1">
    <location>
        <begin position="12"/>
        <end position="33"/>
    </location>
</feature>